<evidence type="ECO:0000256" key="2">
    <source>
        <dbReference type="SAM" id="MobiDB-lite"/>
    </source>
</evidence>
<feature type="region of interest" description="Disordered" evidence="2">
    <location>
        <begin position="357"/>
        <end position="380"/>
    </location>
</feature>
<sequence>MMDTNKKPSSANTRPNSNEKKRMEVINPRQAKNSAPQKSKTIPTKKLEKVSSSASPSTTMTDFSFVKPIPASEKQQLEMLTSDPMSFSLPPSSRSSERDKNLKYMQEMLENMQVRNQERDEDEALERMSDVLNNSEASERFERMQKMKKYIDELKNKKDELGNNLIDLPEDFDEMVETAVEYKKSMGNDDVNWVEVYSSRREHEAKDEAYRKKREKIRQLDLVLKQKEKAYKDVRSSRESSRTNQSIAESSGKDSVFITKVKTKGQAKTVRPTQDFVKKNIEIVDEYKQNPSMIDRLSNKEKERLLEIEDKLDVIEEYTGILPEEYVNRLEDIDKKLRNMIPQIEWEKRSIQQGQYSFADSDSQMKKNKKKQKPGDPVLREAQERRETIQKLEKINTRLLDLQNKELRPLEEDQVRSLLVDNGYDFSYVPESSTWTREDDLLEEAKNSLKTIQELESLNFDEVLEIAQEAEDIEKKFETLAAAHDQELEKNPTYIKAKNSLQDTLAKCLSSQKECEVVLRKIDNLDTKLHKEQESLLEQLKYEEQLMIPIKTTDFPQPSLEDLDQEITSKIEASFNNEMTFSDMDDINPENLPKLYHIYEKVLAMDEIPEVND</sequence>
<feature type="compositionally biased region" description="Polar residues" evidence="2">
    <location>
        <begin position="30"/>
        <end position="42"/>
    </location>
</feature>
<feature type="coiled-coil region" evidence="1">
    <location>
        <begin position="114"/>
        <end position="164"/>
    </location>
</feature>
<dbReference type="EMBL" id="MPUH01000558">
    <property type="protein sequence ID" value="OMJ77752.1"/>
    <property type="molecule type" value="Genomic_DNA"/>
</dbReference>
<reference evidence="3 4" key="1">
    <citation type="submission" date="2016-11" db="EMBL/GenBank/DDBJ databases">
        <title>The macronuclear genome of Stentor coeruleus: a giant cell with tiny introns.</title>
        <authorList>
            <person name="Slabodnick M."/>
            <person name="Ruby J.G."/>
            <person name="Reiff S.B."/>
            <person name="Swart E.C."/>
            <person name="Gosai S."/>
            <person name="Prabakaran S."/>
            <person name="Witkowska E."/>
            <person name="Larue G.E."/>
            <person name="Fisher S."/>
            <person name="Freeman R.M."/>
            <person name="Gunawardena J."/>
            <person name="Chu W."/>
            <person name="Stover N.A."/>
            <person name="Gregory B.D."/>
            <person name="Nowacki M."/>
            <person name="Derisi J."/>
            <person name="Roy S.W."/>
            <person name="Marshall W.F."/>
            <person name="Sood P."/>
        </authorList>
    </citation>
    <scope>NUCLEOTIDE SEQUENCE [LARGE SCALE GENOMIC DNA]</scope>
    <source>
        <strain evidence="3">WM001</strain>
    </source>
</reference>
<evidence type="ECO:0000256" key="1">
    <source>
        <dbReference type="SAM" id="Coils"/>
    </source>
</evidence>
<evidence type="ECO:0000313" key="3">
    <source>
        <dbReference type="EMBL" id="OMJ77752.1"/>
    </source>
</evidence>
<feature type="region of interest" description="Disordered" evidence="2">
    <location>
        <begin position="1"/>
        <end position="69"/>
    </location>
</feature>
<dbReference type="Proteomes" id="UP000187209">
    <property type="component" value="Unassembled WGS sequence"/>
</dbReference>
<dbReference type="OrthoDB" id="445850at2759"/>
<keyword evidence="4" id="KW-1185">Reference proteome</keyword>
<organism evidence="3 4">
    <name type="scientific">Stentor coeruleus</name>
    <dbReference type="NCBI Taxonomy" id="5963"/>
    <lineage>
        <taxon>Eukaryota</taxon>
        <taxon>Sar</taxon>
        <taxon>Alveolata</taxon>
        <taxon>Ciliophora</taxon>
        <taxon>Postciliodesmatophora</taxon>
        <taxon>Heterotrichea</taxon>
        <taxon>Heterotrichida</taxon>
        <taxon>Stentoridae</taxon>
        <taxon>Stentor</taxon>
    </lineage>
</organism>
<dbReference type="InterPro" id="IPR026246">
    <property type="entry name" value="Fsip1"/>
</dbReference>
<dbReference type="AlphaFoldDB" id="A0A1R2BLV6"/>
<evidence type="ECO:0000313" key="4">
    <source>
        <dbReference type="Proteomes" id="UP000187209"/>
    </source>
</evidence>
<name>A0A1R2BLV6_9CILI</name>
<feature type="region of interest" description="Disordered" evidence="2">
    <location>
        <begin position="230"/>
        <end position="249"/>
    </location>
</feature>
<keyword evidence="1" id="KW-0175">Coiled coil</keyword>
<dbReference type="Pfam" id="PF15554">
    <property type="entry name" value="FSIP1"/>
    <property type="match status" value="1"/>
</dbReference>
<feature type="compositionally biased region" description="Polar residues" evidence="2">
    <location>
        <begin position="50"/>
        <end position="62"/>
    </location>
</feature>
<proteinExistence type="predicted"/>
<accession>A0A1R2BLV6</accession>
<comment type="caution">
    <text evidence="3">The sequence shown here is derived from an EMBL/GenBank/DDBJ whole genome shotgun (WGS) entry which is preliminary data.</text>
</comment>
<gene>
    <name evidence="3" type="ORF">SteCoe_22583</name>
</gene>
<protein>
    <submittedName>
        <fullName evidence="3">Uncharacterized protein</fullName>
    </submittedName>
</protein>
<feature type="compositionally biased region" description="Basic and acidic residues" evidence="2">
    <location>
        <begin position="230"/>
        <end position="241"/>
    </location>
</feature>
<feature type="compositionally biased region" description="Polar residues" evidence="2">
    <location>
        <begin position="7"/>
        <end position="16"/>
    </location>
</feature>